<dbReference type="RefSeq" id="WP_043031157.1">
    <property type="nucleotide sequence ID" value="NZ_UHFF01000002.1"/>
</dbReference>
<feature type="transmembrane region" description="Helical" evidence="1">
    <location>
        <begin position="196"/>
        <end position="217"/>
    </location>
</feature>
<keyword evidence="1" id="KW-0812">Transmembrane</keyword>
<dbReference type="AlphaFoldDB" id="A0A380JS72"/>
<name>A0A380JS72_9STRE</name>
<feature type="transmembrane region" description="Helical" evidence="1">
    <location>
        <begin position="121"/>
        <end position="146"/>
    </location>
</feature>
<sequence length="228" mass="26098">MINYLKSEKIKWKGSHAFYLILVLSLLQLMTIPPYMMVVKNPLIVENIPFFPMLGYPVLIAIVSILVHEQEGKANHFQNIRGEKNSATLWGMKLIVTDLWLLLPTLLLWLVVGIALKHVSYYMFIGIVNWLLLILLNHLHMLLSLLVGKGGNLLIAFVESLFILFATNKVFLNVFWLPAALPVNAIIEYNNERVKVYLLVLLVDIVVLFLMNLLILANQKDGNYFNKV</sequence>
<dbReference type="Proteomes" id="UP000254461">
    <property type="component" value="Unassembled WGS sequence"/>
</dbReference>
<gene>
    <name evidence="2" type="ORF">NCTC12092_01415</name>
</gene>
<keyword evidence="1" id="KW-1133">Transmembrane helix</keyword>
<feature type="transmembrane region" description="Helical" evidence="1">
    <location>
        <begin position="48"/>
        <end position="68"/>
    </location>
</feature>
<feature type="transmembrane region" description="Helical" evidence="1">
    <location>
        <begin position="153"/>
        <end position="176"/>
    </location>
</feature>
<dbReference type="EMBL" id="UHFF01000002">
    <property type="protein sequence ID" value="SUN47396.1"/>
    <property type="molecule type" value="Genomic_DNA"/>
</dbReference>
<accession>A0A380JS72</accession>
<evidence type="ECO:0000313" key="2">
    <source>
        <dbReference type="EMBL" id="SUN47396.1"/>
    </source>
</evidence>
<proteinExistence type="predicted"/>
<feature type="transmembrane region" description="Helical" evidence="1">
    <location>
        <begin position="16"/>
        <end position="36"/>
    </location>
</feature>
<keyword evidence="1" id="KW-0472">Membrane</keyword>
<protein>
    <submittedName>
        <fullName evidence="2">Lantibiotic transport protein</fullName>
    </submittedName>
</protein>
<evidence type="ECO:0000313" key="3">
    <source>
        <dbReference type="Proteomes" id="UP000254461"/>
    </source>
</evidence>
<dbReference type="InterPro" id="IPR049527">
    <property type="entry name" value="ABC_permease_NisG-like"/>
</dbReference>
<evidence type="ECO:0000256" key="1">
    <source>
        <dbReference type="SAM" id="Phobius"/>
    </source>
</evidence>
<organism evidence="2 3">
    <name type="scientific">Streptococcus equi subsp. equi</name>
    <dbReference type="NCBI Taxonomy" id="148942"/>
    <lineage>
        <taxon>Bacteria</taxon>
        <taxon>Bacillati</taxon>
        <taxon>Bacillota</taxon>
        <taxon>Bacilli</taxon>
        <taxon>Lactobacillales</taxon>
        <taxon>Streptococcaceae</taxon>
        <taxon>Streptococcus</taxon>
    </lineage>
</organism>
<dbReference type="CDD" id="cd21810">
    <property type="entry name" value="ABC-2_lan_permease_NisG-like"/>
    <property type="match status" value="1"/>
</dbReference>
<feature type="transmembrane region" description="Helical" evidence="1">
    <location>
        <begin position="89"/>
        <end position="115"/>
    </location>
</feature>
<reference evidence="2 3" key="1">
    <citation type="submission" date="2018-06" db="EMBL/GenBank/DDBJ databases">
        <authorList>
            <consortium name="Pathogen Informatics"/>
            <person name="Doyle S."/>
        </authorList>
    </citation>
    <scope>NUCLEOTIDE SEQUENCE [LARGE SCALE GENOMIC DNA]</scope>
    <source>
        <strain evidence="2 3">NCTC12092</strain>
    </source>
</reference>